<protein>
    <submittedName>
        <fullName evidence="2">Uncharacterized protein</fullName>
    </submittedName>
</protein>
<dbReference type="InParanoid" id="G0NHZ6"/>
<proteinExistence type="predicted"/>
<gene>
    <name evidence="2" type="ORF">CAEBREN_12776</name>
</gene>
<keyword evidence="1" id="KW-0175">Coiled coil</keyword>
<evidence type="ECO:0000256" key="1">
    <source>
        <dbReference type="SAM" id="Coils"/>
    </source>
</evidence>
<sequence>MTLAYVTFITTQIILDCKGLRNDEIPGNHRLCEDVSLLLSFNKPSNTFLNNIINSYTAVISEMQSDVSKWNSEKWSNVKTSTDKITMEKREGLTGAESIDAFPNEKRKISTSTLKKLLQEEMETFISVLEVINKKLETLEAAVSKLNKKVEQFETVKPD</sequence>
<reference evidence="3" key="1">
    <citation type="submission" date="2011-07" db="EMBL/GenBank/DDBJ databases">
        <authorList>
            <consortium name="Caenorhabditis brenneri Sequencing and Analysis Consortium"/>
            <person name="Wilson R.K."/>
        </authorList>
    </citation>
    <scope>NUCLEOTIDE SEQUENCE [LARGE SCALE GENOMIC DNA]</scope>
    <source>
        <strain evidence="3">PB2801</strain>
    </source>
</reference>
<dbReference type="EMBL" id="GL379887">
    <property type="protein sequence ID" value="EGT31647.1"/>
    <property type="molecule type" value="Genomic_DNA"/>
</dbReference>
<dbReference type="Proteomes" id="UP000008068">
    <property type="component" value="Unassembled WGS sequence"/>
</dbReference>
<evidence type="ECO:0000313" key="2">
    <source>
        <dbReference type="EMBL" id="EGT31647.1"/>
    </source>
</evidence>
<dbReference type="AlphaFoldDB" id="G0NHZ6"/>
<accession>G0NHZ6</accession>
<organism evidence="3">
    <name type="scientific">Caenorhabditis brenneri</name>
    <name type="common">Nematode worm</name>
    <dbReference type="NCBI Taxonomy" id="135651"/>
    <lineage>
        <taxon>Eukaryota</taxon>
        <taxon>Metazoa</taxon>
        <taxon>Ecdysozoa</taxon>
        <taxon>Nematoda</taxon>
        <taxon>Chromadorea</taxon>
        <taxon>Rhabditida</taxon>
        <taxon>Rhabditina</taxon>
        <taxon>Rhabditomorpha</taxon>
        <taxon>Rhabditoidea</taxon>
        <taxon>Rhabditidae</taxon>
        <taxon>Peloderinae</taxon>
        <taxon>Caenorhabditis</taxon>
    </lineage>
</organism>
<feature type="coiled-coil region" evidence="1">
    <location>
        <begin position="129"/>
        <end position="156"/>
    </location>
</feature>
<name>G0NHZ6_CAEBE</name>
<dbReference type="STRING" id="135651.G0NHZ6"/>
<evidence type="ECO:0000313" key="3">
    <source>
        <dbReference type="Proteomes" id="UP000008068"/>
    </source>
</evidence>
<dbReference type="HOGENOM" id="CLU_1662335_0_0_1"/>
<keyword evidence="3" id="KW-1185">Reference proteome</keyword>